<comment type="caution">
    <text evidence="1">The sequence shown here is derived from an EMBL/GenBank/DDBJ whole genome shotgun (WGS) entry which is preliminary data.</text>
</comment>
<proteinExistence type="predicted"/>
<protein>
    <submittedName>
        <fullName evidence="1">Uncharacterized protein</fullName>
    </submittedName>
</protein>
<dbReference type="EMBL" id="PDLM01000008">
    <property type="protein sequence ID" value="RDW71575.1"/>
    <property type="molecule type" value="Genomic_DNA"/>
</dbReference>
<accession>A0A3D8RC29</accession>
<sequence length="103" mass="11205">MVGTVAVFALNTNGSDKNKKRIWSFSTGAVPKKTRTSYNWDVLSGITADPALIEPETTAGANTGASKSYPWNDSELPASLLTMTTQYTLEVRPKSRVEDVHDV</sequence>
<dbReference type="Proteomes" id="UP000256645">
    <property type="component" value="Unassembled WGS sequence"/>
</dbReference>
<gene>
    <name evidence="1" type="ORF">BP6252_08138</name>
</gene>
<evidence type="ECO:0000313" key="2">
    <source>
        <dbReference type="Proteomes" id="UP000256645"/>
    </source>
</evidence>
<organism evidence="1 2">
    <name type="scientific">Coleophoma cylindrospora</name>
    <dbReference type="NCBI Taxonomy" id="1849047"/>
    <lineage>
        <taxon>Eukaryota</taxon>
        <taxon>Fungi</taxon>
        <taxon>Dikarya</taxon>
        <taxon>Ascomycota</taxon>
        <taxon>Pezizomycotina</taxon>
        <taxon>Leotiomycetes</taxon>
        <taxon>Helotiales</taxon>
        <taxon>Dermateaceae</taxon>
        <taxon>Coleophoma</taxon>
    </lineage>
</organism>
<dbReference type="AlphaFoldDB" id="A0A3D8RC29"/>
<keyword evidence="2" id="KW-1185">Reference proteome</keyword>
<evidence type="ECO:0000313" key="1">
    <source>
        <dbReference type="EMBL" id="RDW71575.1"/>
    </source>
</evidence>
<name>A0A3D8RC29_9HELO</name>
<reference evidence="1 2" key="1">
    <citation type="journal article" date="2018" name="IMA Fungus">
        <title>IMA Genome-F 9: Draft genome sequence of Annulohypoxylon stygium, Aspergillus mulundensis, Berkeleyomyces basicola (syn. Thielaviopsis basicola), Ceratocystis smalleyi, two Cercospora beticola strains, Coleophoma cylindrospora, Fusarium fracticaudum, Phialophora cf. hyalina, and Morchella septimelata.</title>
        <authorList>
            <person name="Wingfield B.D."/>
            <person name="Bills G.F."/>
            <person name="Dong Y."/>
            <person name="Huang W."/>
            <person name="Nel W.J."/>
            <person name="Swalarsk-Parry B.S."/>
            <person name="Vaghefi N."/>
            <person name="Wilken P.M."/>
            <person name="An Z."/>
            <person name="de Beer Z.W."/>
            <person name="De Vos L."/>
            <person name="Chen L."/>
            <person name="Duong T.A."/>
            <person name="Gao Y."/>
            <person name="Hammerbacher A."/>
            <person name="Kikkert J.R."/>
            <person name="Li Y."/>
            <person name="Li H."/>
            <person name="Li K."/>
            <person name="Li Q."/>
            <person name="Liu X."/>
            <person name="Ma X."/>
            <person name="Naidoo K."/>
            <person name="Pethybridge S.J."/>
            <person name="Sun J."/>
            <person name="Steenkamp E.T."/>
            <person name="van der Nest M.A."/>
            <person name="van Wyk S."/>
            <person name="Wingfield M.J."/>
            <person name="Xiong C."/>
            <person name="Yue Q."/>
            <person name="Zhang X."/>
        </authorList>
    </citation>
    <scope>NUCLEOTIDE SEQUENCE [LARGE SCALE GENOMIC DNA]</scope>
    <source>
        <strain evidence="1 2">BP6252</strain>
    </source>
</reference>